<keyword evidence="8 13" id="KW-0472">Membrane</keyword>
<comment type="similarity">
    <text evidence="2 13">Belongs to the tweety family.</text>
</comment>
<dbReference type="Proteomes" id="UP001142055">
    <property type="component" value="Chromosome 2"/>
</dbReference>
<dbReference type="GO" id="GO:0005229">
    <property type="term" value="F:intracellularly calcium-gated chloride channel activity"/>
    <property type="evidence" value="ECO:0007669"/>
    <property type="project" value="TreeGrafter"/>
</dbReference>
<dbReference type="PANTHER" id="PTHR12424:SF8">
    <property type="entry name" value="PROTEIN TWEETY"/>
    <property type="match status" value="1"/>
</dbReference>
<keyword evidence="3 13" id="KW-0813">Transport</keyword>
<dbReference type="PANTHER" id="PTHR12424">
    <property type="entry name" value="TWEETY-RELATED"/>
    <property type="match status" value="1"/>
</dbReference>
<keyword evidence="10" id="KW-0325">Glycoprotein</keyword>
<evidence type="ECO:0000256" key="3">
    <source>
        <dbReference type="ARBA" id="ARBA00022448"/>
    </source>
</evidence>
<protein>
    <recommendedName>
        <fullName evidence="13">Protein tweety homolog</fullName>
    </recommendedName>
</protein>
<evidence type="ECO:0000256" key="13">
    <source>
        <dbReference type="RuleBase" id="RU361114"/>
    </source>
</evidence>
<dbReference type="Pfam" id="PF04906">
    <property type="entry name" value="Tweety"/>
    <property type="match status" value="1"/>
</dbReference>
<evidence type="ECO:0000256" key="4">
    <source>
        <dbReference type="ARBA" id="ARBA00022475"/>
    </source>
</evidence>
<gene>
    <name evidence="14" type="ORF">RDWZM_004559</name>
</gene>
<organism evidence="14 15">
    <name type="scientific">Blomia tropicalis</name>
    <name type="common">Mite</name>
    <dbReference type="NCBI Taxonomy" id="40697"/>
    <lineage>
        <taxon>Eukaryota</taxon>
        <taxon>Metazoa</taxon>
        <taxon>Ecdysozoa</taxon>
        <taxon>Arthropoda</taxon>
        <taxon>Chelicerata</taxon>
        <taxon>Arachnida</taxon>
        <taxon>Acari</taxon>
        <taxon>Acariformes</taxon>
        <taxon>Sarcoptiformes</taxon>
        <taxon>Astigmata</taxon>
        <taxon>Glycyphagoidea</taxon>
        <taxon>Echimyopodidae</taxon>
        <taxon>Blomia</taxon>
    </lineage>
</organism>
<dbReference type="GO" id="GO:0072320">
    <property type="term" value="F:volume-sensitive chloride channel activity"/>
    <property type="evidence" value="ECO:0007669"/>
    <property type="project" value="TreeGrafter"/>
</dbReference>
<comment type="subcellular location">
    <subcellularLocation>
        <location evidence="1 13">Cell membrane</location>
        <topology evidence="1 13">Multi-pass membrane protein</topology>
    </subcellularLocation>
</comment>
<dbReference type="AlphaFoldDB" id="A0A9Q0M761"/>
<reference evidence="14" key="1">
    <citation type="submission" date="2022-12" db="EMBL/GenBank/DDBJ databases">
        <title>Genome assemblies of Blomia tropicalis.</title>
        <authorList>
            <person name="Cui Y."/>
        </authorList>
    </citation>
    <scope>NUCLEOTIDE SEQUENCE</scope>
    <source>
        <tissue evidence="14">Adult mites</tissue>
    </source>
</reference>
<keyword evidence="9 13" id="KW-0869">Chloride channel</keyword>
<keyword evidence="5 13" id="KW-0812">Transmembrane</keyword>
<evidence type="ECO:0000313" key="14">
    <source>
        <dbReference type="EMBL" id="KAJ6218747.1"/>
    </source>
</evidence>
<evidence type="ECO:0000256" key="11">
    <source>
        <dbReference type="ARBA" id="ARBA00023214"/>
    </source>
</evidence>
<evidence type="ECO:0000256" key="10">
    <source>
        <dbReference type="ARBA" id="ARBA00023180"/>
    </source>
</evidence>
<keyword evidence="4" id="KW-1003">Cell membrane</keyword>
<comment type="caution">
    <text evidence="14">The sequence shown here is derived from an EMBL/GenBank/DDBJ whole genome shotgun (WGS) entry which is preliminary data.</text>
</comment>
<comment type="function">
    <text evidence="13">Probable chloride channel.</text>
</comment>
<feature type="transmembrane region" description="Helical" evidence="13">
    <location>
        <begin position="48"/>
        <end position="71"/>
    </location>
</feature>
<dbReference type="GO" id="GO:0034707">
    <property type="term" value="C:chloride channel complex"/>
    <property type="evidence" value="ECO:0007669"/>
    <property type="project" value="UniProtKB-UniRule"/>
</dbReference>
<accession>A0A9Q0M761</accession>
<keyword evidence="15" id="KW-1185">Reference proteome</keyword>
<feature type="transmembrane region" description="Helical" evidence="13">
    <location>
        <begin position="440"/>
        <end position="462"/>
    </location>
</feature>
<feature type="transmembrane region" description="Helical" evidence="13">
    <location>
        <begin position="234"/>
        <end position="255"/>
    </location>
</feature>
<dbReference type="InterPro" id="IPR006990">
    <property type="entry name" value="Tweety"/>
</dbReference>
<feature type="transmembrane region" description="Helical" evidence="13">
    <location>
        <begin position="92"/>
        <end position="111"/>
    </location>
</feature>
<evidence type="ECO:0000256" key="2">
    <source>
        <dbReference type="ARBA" id="ARBA00009849"/>
    </source>
</evidence>
<evidence type="ECO:0000313" key="15">
    <source>
        <dbReference type="Proteomes" id="UP001142055"/>
    </source>
</evidence>
<evidence type="ECO:0000256" key="5">
    <source>
        <dbReference type="ARBA" id="ARBA00022692"/>
    </source>
</evidence>
<keyword evidence="7 13" id="KW-0406">Ion transport</keyword>
<dbReference type="OMA" id="CICKSAY"/>
<keyword evidence="11 13" id="KW-0868">Chloride</keyword>
<feature type="transmembrane region" description="Helical" evidence="13">
    <location>
        <begin position="262"/>
        <end position="284"/>
    </location>
</feature>
<keyword evidence="6 13" id="KW-1133">Transmembrane helix</keyword>
<dbReference type="EMBL" id="JAPWDV010000002">
    <property type="protein sequence ID" value="KAJ6218747.1"/>
    <property type="molecule type" value="Genomic_DNA"/>
</dbReference>
<dbReference type="GO" id="GO:0005886">
    <property type="term" value="C:plasma membrane"/>
    <property type="evidence" value="ECO:0007669"/>
    <property type="project" value="UniProtKB-SubCell"/>
</dbReference>
<evidence type="ECO:0000256" key="7">
    <source>
        <dbReference type="ARBA" id="ARBA00023065"/>
    </source>
</evidence>
<keyword evidence="12 13" id="KW-0407">Ion channel</keyword>
<sequence length="506" mass="58258">MESNMSQTLTFNQSFMVEWFANIPRYKSNLRIWQNSSLTNGTLYEESILVYVSMSVLVWIIALIALLLYWFCTACFFHRKHSTAKRSQTCRWIIPVVTILVIIPLVIGFVTELKLNKGTDDICQTIQTIQDRFDTIEKKSDKIIDHVNLTNQFSHIEDELKQSINVFNISAEIKIQLNKFNEYLQEIKEKMSDTIKTIQMKIKKNNLQEVLEKLESVEDNCSKTINGIEWTNEAMAIIMISSLGLFYFGLCFYCFRILSCGWGLLVWSVIVAFGAGSFLSLIIASNVCHDPKVAVNKYIDTPVTSYYLDCLPYDHQTNNISNVNQIDHLFELVKLDLLQSQTVAKQFENESNKTFEIWCQQQSDTSLIDVCHHLSIIDNMISGKHEIKNQSSSSILNKLTNGMKTVSEVTQLVDCKRMKPQIEKTLATICTTIFESFVQYLLASLFAAIWYYLLLMISIYFIRKDQAARMKLNGSKETIETELSNRHDYILTSNGTNQRFNKTTAL</sequence>
<evidence type="ECO:0000256" key="8">
    <source>
        <dbReference type="ARBA" id="ARBA00023136"/>
    </source>
</evidence>
<evidence type="ECO:0000256" key="9">
    <source>
        <dbReference type="ARBA" id="ARBA00023173"/>
    </source>
</evidence>
<evidence type="ECO:0000256" key="6">
    <source>
        <dbReference type="ARBA" id="ARBA00022989"/>
    </source>
</evidence>
<name>A0A9Q0M761_BLOTA</name>
<proteinExistence type="inferred from homology"/>
<evidence type="ECO:0000256" key="1">
    <source>
        <dbReference type="ARBA" id="ARBA00004651"/>
    </source>
</evidence>
<evidence type="ECO:0000256" key="12">
    <source>
        <dbReference type="ARBA" id="ARBA00023303"/>
    </source>
</evidence>